<feature type="compositionally biased region" description="Basic and acidic residues" evidence="1">
    <location>
        <begin position="1572"/>
        <end position="1590"/>
    </location>
</feature>
<feature type="region of interest" description="Disordered" evidence="1">
    <location>
        <begin position="1560"/>
        <end position="1590"/>
    </location>
</feature>
<evidence type="ECO:0000313" key="4">
    <source>
        <dbReference type="EMBL" id="EFD05356.1"/>
    </source>
</evidence>
<feature type="compositionally biased region" description="Basic and acidic residues" evidence="1">
    <location>
        <begin position="726"/>
        <end position="740"/>
    </location>
</feature>
<reference evidence="4 5" key="1">
    <citation type="submission" date="2010-01" db="EMBL/GenBank/DDBJ databases">
        <authorList>
            <person name="Dodson R."/>
            <person name="Madupu R."/>
            <person name="Durkin A.S."/>
            <person name="Torralba M."/>
            <person name="Methe B."/>
            <person name="Sutton G.G."/>
            <person name="Strausberg R.L."/>
            <person name="Nelson K.E."/>
        </authorList>
    </citation>
    <scope>NUCLEOTIDE SEQUENCE [LARGE SCALE GENOMIC DNA]</scope>
    <source>
        <strain evidence="4 5">653-L</strain>
    </source>
</reference>
<accession>D3MR90</accession>
<feature type="region of interest" description="Disordered" evidence="1">
    <location>
        <begin position="721"/>
        <end position="742"/>
    </location>
</feature>
<evidence type="ECO:0000313" key="5">
    <source>
        <dbReference type="Proteomes" id="UP000004206"/>
    </source>
</evidence>
<feature type="compositionally biased region" description="Basic and acidic residues" evidence="1">
    <location>
        <begin position="1133"/>
        <end position="1148"/>
    </location>
</feature>
<evidence type="ECO:0000256" key="2">
    <source>
        <dbReference type="SAM" id="SignalP"/>
    </source>
</evidence>
<feature type="region of interest" description="Disordered" evidence="1">
    <location>
        <begin position="1127"/>
        <end position="1149"/>
    </location>
</feature>
<feature type="signal peptide" evidence="2">
    <location>
        <begin position="1"/>
        <end position="41"/>
    </location>
</feature>
<keyword evidence="2" id="KW-0732">Signal</keyword>
<dbReference type="eggNOG" id="COG1579">
    <property type="taxonomic scope" value="Bacteria"/>
</dbReference>
<gene>
    <name evidence="4" type="ORF">HMPREF0631_0999</name>
</gene>
<evidence type="ECO:0000259" key="3">
    <source>
        <dbReference type="Pfam" id="PF18957"/>
    </source>
</evidence>
<feature type="compositionally biased region" description="Polar residues" evidence="1">
    <location>
        <begin position="411"/>
        <end position="422"/>
    </location>
</feature>
<sequence>MNNITNLRTRKNQITKNLKKLIVFFLIVSLALPSLTEVAWAAASPPGVMLRDNQARAGQAPWKPDDYENGSDAAVMSRTGYCGNVGNLRFRGSVNNIHYDEYKDPYDGFGWSRKPGGNDNYADELIRVNAKYDEKTKTVFWDIIVKGQSAGPLMGATKDLTNPYFTIAISRGLENPKSLYVSNGYRKLKEYPNNWQTQHTGDFRMYDVYKDSDFALFNGRRVLGKTNQTKEFLQEKYRLPCTGKDRESSMSYNIEKYNYYSKYAIIDQQSGFSEANTRMYSFTTKLDEGEVAAQGELPNVASEFTEYMGWGTPRNEVDLSGKVWITIGVSTREFSSNKAKPLGTGNYNFSKIAVVDVKPNEDKLGLEPYYEVGSGKAEDTVKLPVNLKNSKKIPQGTRFMLQSDPKDKFETNPNTGAITQTPADKKDRPISIDQYTGEVTVNIPKGAKGGQEIKDNVQVIYPDGSTHIVPLVVKVIEDKPNIKRGMYATNPVGSEKQLDKESFGDIYMGDDALKYTYQAGDTSKIIKSFTADNLPSGTTFGVGSKASSNNAPNIDHQRLERPLLLKADTKAKVGDFAIKFKAVNGSGKETTATNPGTIKTYLPTNNGTKIRIKKGTTKDKIPSPEAAIGIYHKKYTNPDVIRGELKTGRDPNLVINDKTGYLPDGTTYTWERTPDTDTVTKGSLNYALVKYKNKKGEEIVDKVPVYVEVYDTDDVIVYNPNNVTKPTDDKDRNIPKKDSNNNDIDVNDYNLVAFKTEDKTKGTLTKGKEQNKEVISVLVKKKKFTTFGSIKPTENPATGYTFWFWDKDPANVKKAVNYTDSYASKDVYTAYFIKSGDEIKEVDKNIPLPNGFYKVTIAKGDGIEDNQLFGKTYAVKEGEKLSKDKFPNLTPQASYKEPKWNVDNPWDKAMGKDDVIYTATATQKTTAKKIENLGGIEGKDLAAWVGDKLDSDFWKKGVVAKSTIPDNITKAAVEAAIKSATKAEDITKTARTTNAEVLNPTAGKLKITFADGSSLEVTQKLYVYAKKTTKPIDPNQPRPENAVEVTYNKGDGVNELQGTGKTLVKSGETLADADFPRATLKEGHKDLTWSGQTAGNQKDYKVTAQNKVFTAKATKIEYTTDKIVPWIPADPTNPEKDKPTEGSDKKPIPDTYVTVSFESENEAKGNIKVGAKEGKKVWAKVAPDTLYKDIKDQVKVVGKNGNELKNWTPADKATDTYKMVANDAYTAHFIKNGDIVDKDEVLPTDWYKVTFEGKEGIKSLEGSDQATQKEVYKAYKESVELTKATDFPKATLEPNYKDLSWKQDKTAVGDKVTVTKATTFTATAAKDTTADIVKKNGGLKGVNFAAWLGDLEKLTDTTAKNNFWKKGVAANTTDNEKKATIDAALAEATVEDTTAQKRTTDAKGTFPGTLKVTFKDGSVYVVDASKEDTDSAKTNIAQTLYVKDHVLPTSETNVPVDAIEVEFKLGEGVKVEHKNPNTQQVNTTKGNKETPVLYKSYKVKPGTDLSTYAHPTIHKTIFALINAVPEEGYINPVWNPENKVVTEQNKVFTATATKIDYTTDPVIPFEPANPEKPGDKDDKNIPKENPKDKKPIKRDEYVVVGFKVDPKDSGTLTLGDQANKAVISALVKKGTEWAKFTMPTTNNANDYVFWHWNEAPAGNVADGQVRVAKF</sequence>
<organism evidence="4 5">
    <name type="scientific">Peptostreptococcus anaerobius 653-L</name>
    <dbReference type="NCBI Taxonomy" id="596329"/>
    <lineage>
        <taxon>Bacteria</taxon>
        <taxon>Bacillati</taxon>
        <taxon>Bacillota</taxon>
        <taxon>Clostridia</taxon>
        <taxon>Peptostreptococcales</taxon>
        <taxon>Peptostreptococcaceae</taxon>
        <taxon>Peptostreptococcus</taxon>
    </lineage>
</organism>
<dbReference type="Proteomes" id="UP000004206">
    <property type="component" value="Unassembled WGS sequence"/>
</dbReference>
<feature type="non-terminal residue" evidence="4">
    <location>
        <position position="1670"/>
    </location>
</feature>
<feature type="domain" description="Long Rib" evidence="3">
    <location>
        <begin position="427"/>
        <end position="475"/>
    </location>
</feature>
<dbReference type="Pfam" id="PF18957">
    <property type="entry name" value="RibLong"/>
    <property type="match status" value="1"/>
</dbReference>
<feature type="region of interest" description="Disordered" evidence="1">
    <location>
        <begin position="403"/>
        <end position="429"/>
    </location>
</feature>
<comment type="caution">
    <text evidence="4">The sequence shown here is derived from an EMBL/GenBank/DDBJ whole genome shotgun (WGS) entry which is preliminary data.</text>
</comment>
<dbReference type="EMBL" id="ADJN01000026">
    <property type="protein sequence ID" value="EFD05356.1"/>
    <property type="molecule type" value="Genomic_DNA"/>
</dbReference>
<dbReference type="InterPro" id="IPR044055">
    <property type="entry name" value="RibLong"/>
</dbReference>
<keyword evidence="5" id="KW-1185">Reference proteome</keyword>
<evidence type="ECO:0000256" key="1">
    <source>
        <dbReference type="SAM" id="MobiDB-lite"/>
    </source>
</evidence>
<protein>
    <recommendedName>
        <fullName evidence="3">Long Rib domain-containing protein</fullName>
    </recommendedName>
</protein>
<feature type="chain" id="PRO_5003047370" description="Long Rib domain-containing protein" evidence="2">
    <location>
        <begin position="42"/>
        <end position="1670"/>
    </location>
</feature>
<name>D3MR90_9FIRM</name>
<proteinExistence type="predicted"/>